<dbReference type="GO" id="GO:0051301">
    <property type="term" value="P:cell division"/>
    <property type="evidence" value="ECO:0007669"/>
    <property type="project" value="UniProtKB-UniRule"/>
</dbReference>
<gene>
    <name evidence="12" type="ORF">ILEXP_LOCUS49503</name>
</gene>
<dbReference type="PANTHER" id="PTHR46681:SF1">
    <property type="entry name" value="KINETOCHORE PROTEIN NDC80 HOMOLOG"/>
    <property type="match status" value="1"/>
</dbReference>
<dbReference type="GO" id="GO:0005634">
    <property type="term" value="C:nucleus"/>
    <property type="evidence" value="ECO:0007669"/>
    <property type="project" value="UniProtKB-SubCell"/>
</dbReference>
<evidence type="ECO:0000256" key="5">
    <source>
        <dbReference type="ARBA" id="ARBA00023054"/>
    </source>
</evidence>
<comment type="subcellular location">
    <subcellularLocation>
        <location evidence="8">Chromosome</location>
        <location evidence="8">Centromere</location>
        <location evidence="8">Kinetochore</location>
    </subcellularLocation>
    <subcellularLocation>
        <location evidence="8">Nucleus</location>
    </subcellularLocation>
</comment>
<evidence type="ECO:0000313" key="13">
    <source>
        <dbReference type="Proteomes" id="UP001642360"/>
    </source>
</evidence>
<feature type="compositionally biased region" description="Low complexity" evidence="10">
    <location>
        <begin position="43"/>
        <end position="54"/>
    </location>
</feature>
<evidence type="ECO:0000256" key="2">
    <source>
        <dbReference type="ARBA" id="ARBA00022454"/>
    </source>
</evidence>
<keyword evidence="8" id="KW-0995">Kinetochore</keyword>
<keyword evidence="4 8" id="KW-0498">Mitosis</keyword>
<sequence length="587" mass="66244">MRHAGRRRPKDSIASDRKPPPPTPTTADPWQYTTAAIGRDSDASFASSRPSSSSIGLNPRSSTLPITDKSSQLGVIRTVNNYLSSHSIPTVLRPPLPSAKDITETLKFILSRLDFAPSNKLEEDLNVTLKFLNCPIKLNKSALRAPGTPHYWPTILAVIHWLVQIAMYNEHLCNSTQTRSVFEDNSMFSYAWNSYLAYIRGDDDSVDALDGEFLEKLQQERDVMDEGVKSLEGNVRDLEVKLENLRSGPTEREKFEKEKSVLEEDVKKFHAMIEQLDGHIASVEKMLEGKEKELEAKVGERQRIVEENEELKRRVEEQGINSRDAERMKRELQAVERDIGEAEVARNAWEEKAWDIDAVIGHKFKELEGLLIECNQAIRRLKLGNGFQYGLNAKGSTPAEVLRIDYKSTLKPALASFADDIKKSSMAKLEELISLQQQSVENAVKIEAKRNRIAALQSHIEEVEAQLNLMRKETQDYASRCVIEARKLVEDSEAETRNMDVVEREAAEFLKASKLKLQETTTQTEEEVQACARELLALIDSVSKFKEYVESKISEMKNALSETAGAVSNVQRESLPAQFGFDFAASR</sequence>
<feature type="coiled-coil region" evidence="9">
    <location>
        <begin position="273"/>
        <end position="352"/>
    </location>
</feature>
<evidence type="ECO:0000256" key="4">
    <source>
        <dbReference type="ARBA" id="ARBA00022776"/>
    </source>
</evidence>
<keyword evidence="5 9" id="KW-0175">Coiled coil</keyword>
<feature type="compositionally biased region" description="Basic and acidic residues" evidence="10">
    <location>
        <begin position="10"/>
        <end position="19"/>
    </location>
</feature>
<dbReference type="AlphaFoldDB" id="A0ABC8UEI6"/>
<feature type="compositionally biased region" description="Polar residues" evidence="10">
    <location>
        <begin position="55"/>
        <end position="69"/>
    </location>
</feature>
<proteinExistence type="inferred from homology"/>
<accession>A0ABC8UEI6</accession>
<organism evidence="12 13">
    <name type="scientific">Ilex paraguariensis</name>
    <name type="common">yerba mate</name>
    <dbReference type="NCBI Taxonomy" id="185542"/>
    <lineage>
        <taxon>Eukaryota</taxon>
        <taxon>Viridiplantae</taxon>
        <taxon>Streptophyta</taxon>
        <taxon>Embryophyta</taxon>
        <taxon>Tracheophyta</taxon>
        <taxon>Spermatophyta</taxon>
        <taxon>Magnoliopsida</taxon>
        <taxon>eudicotyledons</taxon>
        <taxon>Gunneridae</taxon>
        <taxon>Pentapetalae</taxon>
        <taxon>asterids</taxon>
        <taxon>campanulids</taxon>
        <taxon>Aquifoliales</taxon>
        <taxon>Aquifoliaceae</taxon>
        <taxon>Ilex</taxon>
    </lineage>
</organism>
<feature type="coiled-coil region" evidence="9">
    <location>
        <begin position="446"/>
        <end position="480"/>
    </location>
</feature>
<evidence type="ECO:0000256" key="10">
    <source>
        <dbReference type="SAM" id="MobiDB-lite"/>
    </source>
</evidence>
<comment type="function">
    <text evidence="8">Acts as a component of the essential kinetochore-associated NDC80 complex, which is required for chromosome segregation and spindle checkpoint activity.</text>
</comment>
<keyword evidence="13" id="KW-1185">Reference proteome</keyword>
<dbReference type="GO" id="GO:0051315">
    <property type="term" value="P:attachment of mitotic spindle microtubules to kinetochore"/>
    <property type="evidence" value="ECO:0007669"/>
    <property type="project" value="UniProtKB-UniRule"/>
</dbReference>
<keyword evidence="7 8" id="KW-0137">Centromere</keyword>
<evidence type="ECO:0000256" key="3">
    <source>
        <dbReference type="ARBA" id="ARBA00022618"/>
    </source>
</evidence>
<dbReference type="InterPro" id="IPR055307">
    <property type="entry name" value="NDC80_plants"/>
</dbReference>
<feature type="domain" description="Kinetochore protein Ndc80 CH" evidence="11">
    <location>
        <begin position="39"/>
        <end position="171"/>
    </location>
</feature>
<dbReference type="Gene3D" id="1.10.418.30">
    <property type="entry name" value="Ncd80 complex, Ncd80 subunit"/>
    <property type="match status" value="1"/>
</dbReference>
<protein>
    <recommendedName>
        <fullName evidence="8">Kinetochore protein NDC80</fullName>
    </recommendedName>
</protein>
<feature type="region of interest" description="Disordered" evidence="10">
    <location>
        <begin position="1"/>
        <end position="69"/>
    </location>
</feature>
<evidence type="ECO:0000313" key="12">
    <source>
        <dbReference type="EMBL" id="CAK9179564.1"/>
    </source>
</evidence>
<dbReference type="InterPro" id="IPR055260">
    <property type="entry name" value="Ndc80_CH"/>
</dbReference>
<dbReference type="EMBL" id="CAUOFW020007536">
    <property type="protein sequence ID" value="CAK9179564.1"/>
    <property type="molecule type" value="Genomic_DNA"/>
</dbReference>
<evidence type="ECO:0000256" key="6">
    <source>
        <dbReference type="ARBA" id="ARBA00023306"/>
    </source>
</evidence>
<keyword evidence="8" id="KW-0539">Nucleus</keyword>
<comment type="similarity">
    <text evidence="1 8">Belongs to the NDC80/HEC1 family.</text>
</comment>
<feature type="coiled-coil region" evidence="9">
    <location>
        <begin position="214"/>
        <end position="248"/>
    </location>
</feature>
<dbReference type="PANTHER" id="PTHR46681">
    <property type="entry name" value="KINETOCHORE PROTEIN NDC80 HOMOLOG"/>
    <property type="match status" value="1"/>
</dbReference>
<evidence type="ECO:0000256" key="9">
    <source>
        <dbReference type="SAM" id="Coils"/>
    </source>
</evidence>
<reference evidence="12 13" key="1">
    <citation type="submission" date="2024-02" db="EMBL/GenBank/DDBJ databases">
        <authorList>
            <person name="Vignale AGUSTIN F."/>
            <person name="Sosa J E."/>
            <person name="Modenutti C."/>
        </authorList>
    </citation>
    <scope>NUCLEOTIDE SEQUENCE [LARGE SCALE GENOMIC DNA]</scope>
</reference>
<name>A0ABC8UEI6_9AQUA</name>
<evidence type="ECO:0000259" key="11">
    <source>
        <dbReference type="Pfam" id="PF03801"/>
    </source>
</evidence>
<comment type="caution">
    <text evidence="12">The sequence shown here is derived from an EMBL/GenBank/DDBJ whole genome shotgun (WGS) entry which is preliminary data.</text>
</comment>
<comment type="subunit">
    <text evidence="8">Component of the NDC80 complex.</text>
</comment>
<evidence type="ECO:0000256" key="8">
    <source>
        <dbReference type="RuleBase" id="RU368072"/>
    </source>
</evidence>
<keyword evidence="6 8" id="KW-0131">Cell cycle</keyword>
<dbReference type="Proteomes" id="UP001642360">
    <property type="component" value="Unassembled WGS sequence"/>
</dbReference>
<keyword evidence="2 8" id="KW-0158">Chromosome</keyword>
<evidence type="ECO:0000256" key="1">
    <source>
        <dbReference type="ARBA" id="ARBA00007050"/>
    </source>
</evidence>
<dbReference type="Pfam" id="PF03801">
    <property type="entry name" value="Ndc80_HEC"/>
    <property type="match status" value="1"/>
</dbReference>
<dbReference type="GO" id="GO:0031262">
    <property type="term" value="C:Ndc80 complex"/>
    <property type="evidence" value="ECO:0007669"/>
    <property type="project" value="UniProtKB-UniRule"/>
</dbReference>
<evidence type="ECO:0000256" key="7">
    <source>
        <dbReference type="ARBA" id="ARBA00023328"/>
    </source>
</evidence>
<dbReference type="InterPro" id="IPR038273">
    <property type="entry name" value="Ndc80_sf"/>
</dbReference>
<keyword evidence="3 8" id="KW-0132">Cell division</keyword>